<comment type="caution">
    <text evidence="3">The sequence shown here is derived from an EMBL/GenBank/DDBJ whole genome shotgun (WGS) entry which is preliminary data.</text>
</comment>
<feature type="transmembrane region" description="Helical" evidence="1">
    <location>
        <begin position="372"/>
        <end position="393"/>
    </location>
</feature>
<sequence length="411" mass="45146">MLVWLPILLSGVAGLAALVWAYINYGGFGKSLRYQLPQPGDPESEDTHQHAQALPGVALLSPGRDEADHLPTVIPEWCEQEYPNLRVVFIDDASTDDTPTITAELSERYPKLLVVRNEQEPPPGWMGKCWAVHRGYEALQSELRNQQSDIEWLCFTDADIHWHPRLLRTAIEHAQEHDADLLGVTPTLRFGSAGEAIVQLQLVLALGLMLPFEKAMDPDSPVALTGGAFILVRKKFYDDIGGHTAVKGEMVEDLKIGAALKAAGARHRVATAGELQWCRMYNGWADMWEGLTKNAYAGLGHKWWAAAGVILATLLLNVGPVLYVLASALWLAVVPGWLPGVTLVVSLLTVAWQARALNAGRKLMSMPWPYAWTLPIGSAIYALIIAASVWQYHTKGNAWKGRRYSSAHAGA</sequence>
<dbReference type="EMBL" id="JACHGY010000001">
    <property type="protein sequence ID" value="MBB6429657.1"/>
    <property type="molecule type" value="Genomic_DNA"/>
</dbReference>
<protein>
    <submittedName>
        <fullName evidence="3">Cellulose synthase/poly-beta-1,6-N-acetylglucosamine synthase-like glycosyltransferase</fullName>
    </submittedName>
</protein>
<feature type="transmembrane region" description="Helical" evidence="1">
    <location>
        <begin position="303"/>
        <end position="325"/>
    </location>
</feature>
<dbReference type="SUPFAM" id="SSF53448">
    <property type="entry name" value="Nucleotide-diphospho-sugar transferases"/>
    <property type="match status" value="1"/>
</dbReference>
<evidence type="ECO:0000313" key="4">
    <source>
        <dbReference type="Proteomes" id="UP000541810"/>
    </source>
</evidence>
<dbReference type="RefSeq" id="WP_184677228.1">
    <property type="nucleotide sequence ID" value="NZ_JACHGY010000001.1"/>
</dbReference>
<keyword evidence="1" id="KW-0472">Membrane</keyword>
<keyword evidence="1" id="KW-1133">Transmembrane helix</keyword>
<dbReference type="InterPro" id="IPR001173">
    <property type="entry name" value="Glyco_trans_2-like"/>
</dbReference>
<evidence type="ECO:0000313" key="3">
    <source>
        <dbReference type="EMBL" id="MBB6429657.1"/>
    </source>
</evidence>
<evidence type="ECO:0000259" key="2">
    <source>
        <dbReference type="Pfam" id="PF00535"/>
    </source>
</evidence>
<feature type="domain" description="Glycosyltransferase 2-like" evidence="2">
    <location>
        <begin position="66"/>
        <end position="237"/>
    </location>
</feature>
<keyword evidence="1" id="KW-0812">Transmembrane</keyword>
<gene>
    <name evidence="3" type="ORF">HNQ40_001463</name>
</gene>
<dbReference type="PANTHER" id="PTHR43646">
    <property type="entry name" value="GLYCOSYLTRANSFERASE"/>
    <property type="match status" value="1"/>
</dbReference>
<dbReference type="Proteomes" id="UP000541810">
    <property type="component" value="Unassembled WGS sequence"/>
</dbReference>
<organism evidence="3 4">
    <name type="scientific">Algisphaera agarilytica</name>
    <dbReference type="NCBI Taxonomy" id="1385975"/>
    <lineage>
        <taxon>Bacteria</taxon>
        <taxon>Pseudomonadati</taxon>
        <taxon>Planctomycetota</taxon>
        <taxon>Phycisphaerae</taxon>
        <taxon>Phycisphaerales</taxon>
        <taxon>Phycisphaeraceae</taxon>
        <taxon>Algisphaera</taxon>
    </lineage>
</organism>
<dbReference type="Gene3D" id="3.90.550.10">
    <property type="entry name" value="Spore Coat Polysaccharide Biosynthesis Protein SpsA, Chain A"/>
    <property type="match status" value="1"/>
</dbReference>
<dbReference type="PANTHER" id="PTHR43646:SF3">
    <property type="entry name" value="SLR1566 PROTEIN"/>
    <property type="match status" value="1"/>
</dbReference>
<dbReference type="CDD" id="cd00761">
    <property type="entry name" value="Glyco_tranf_GTA_type"/>
    <property type="match status" value="1"/>
</dbReference>
<feature type="transmembrane region" description="Helical" evidence="1">
    <location>
        <begin position="332"/>
        <end position="352"/>
    </location>
</feature>
<dbReference type="AlphaFoldDB" id="A0A7X0H5H6"/>
<dbReference type="InterPro" id="IPR029044">
    <property type="entry name" value="Nucleotide-diphossugar_trans"/>
</dbReference>
<evidence type="ECO:0000256" key="1">
    <source>
        <dbReference type="SAM" id="Phobius"/>
    </source>
</evidence>
<reference evidence="3 4" key="1">
    <citation type="submission" date="2020-08" db="EMBL/GenBank/DDBJ databases">
        <title>Genomic Encyclopedia of Type Strains, Phase IV (KMG-IV): sequencing the most valuable type-strain genomes for metagenomic binning, comparative biology and taxonomic classification.</title>
        <authorList>
            <person name="Goeker M."/>
        </authorList>
    </citation>
    <scope>NUCLEOTIDE SEQUENCE [LARGE SCALE GENOMIC DNA]</scope>
    <source>
        <strain evidence="3 4">DSM 103725</strain>
    </source>
</reference>
<name>A0A7X0H5H6_9BACT</name>
<keyword evidence="4" id="KW-1185">Reference proteome</keyword>
<proteinExistence type="predicted"/>
<accession>A0A7X0H5H6</accession>
<dbReference type="Pfam" id="PF00535">
    <property type="entry name" value="Glycos_transf_2"/>
    <property type="match status" value="1"/>
</dbReference>
<keyword evidence="3" id="KW-0808">Transferase</keyword>
<dbReference type="GO" id="GO:0016740">
    <property type="term" value="F:transferase activity"/>
    <property type="evidence" value="ECO:0007669"/>
    <property type="project" value="UniProtKB-KW"/>
</dbReference>